<evidence type="ECO:0000259" key="7">
    <source>
        <dbReference type="PROSITE" id="PS50157"/>
    </source>
</evidence>
<dbReference type="GO" id="GO:0008270">
    <property type="term" value="F:zinc ion binding"/>
    <property type="evidence" value="ECO:0007669"/>
    <property type="project" value="UniProtKB-KW"/>
</dbReference>
<dbReference type="EMBL" id="CP045897">
    <property type="protein sequence ID" value="QQP51368.1"/>
    <property type="molecule type" value="Genomic_DNA"/>
</dbReference>
<evidence type="ECO:0000256" key="2">
    <source>
        <dbReference type="ARBA" id="ARBA00022737"/>
    </source>
</evidence>
<organism evidence="8 9">
    <name type="scientific">Caligus rogercresseyi</name>
    <name type="common">Sea louse</name>
    <dbReference type="NCBI Taxonomy" id="217165"/>
    <lineage>
        <taxon>Eukaryota</taxon>
        <taxon>Metazoa</taxon>
        <taxon>Ecdysozoa</taxon>
        <taxon>Arthropoda</taxon>
        <taxon>Crustacea</taxon>
        <taxon>Multicrustacea</taxon>
        <taxon>Hexanauplia</taxon>
        <taxon>Copepoda</taxon>
        <taxon>Siphonostomatoida</taxon>
        <taxon>Caligidae</taxon>
        <taxon>Caligus</taxon>
    </lineage>
</organism>
<proteinExistence type="predicted"/>
<keyword evidence="1" id="KW-0479">Metal-binding</keyword>
<name>A0A7T8K9R0_CALRO</name>
<dbReference type="OrthoDB" id="10437921at2759"/>
<sequence>MHFNQIPVLSNAVSHVSFLSSASTASIMSQHGNKRLFKCGFCSSTFADTYKLERHVKSEHRDITDRAKYETFPWQEPGGSGNTSSSKSSSSHRSRIHAPRTLLVDPSQTTFSSNMGHKTISHHQHHPHHIAATTALQPLPPPPQQQPLSASNGLKLKMEPAGLDLDASLVSSEYFLCQVCSKIFVSYKDFSLHMNESPACKNVGGEVLCGEEEEDHGGFSSNDVLVILSPEDSLKFAGEAILESVVEAAASAGPNEIMTQQAVYECQLCRALFASADYLKKHLELCQTSAPKRRKT</sequence>
<dbReference type="PROSITE" id="PS00028">
    <property type="entry name" value="ZINC_FINGER_C2H2_1"/>
    <property type="match status" value="1"/>
</dbReference>
<dbReference type="PROSITE" id="PS50157">
    <property type="entry name" value="ZINC_FINGER_C2H2_2"/>
    <property type="match status" value="1"/>
</dbReference>
<evidence type="ECO:0000256" key="4">
    <source>
        <dbReference type="ARBA" id="ARBA00022833"/>
    </source>
</evidence>
<dbReference type="SUPFAM" id="SSF57667">
    <property type="entry name" value="beta-beta-alpha zinc fingers"/>
    <property type="match status" value="1"/>
</dbReference>
<reference evidence="9" key="1">
    <citation type="submission" date="2021-01" db="EMBL/GenBank/DDBJ databases">
        <title>Caligus Genome Assembly.</title>
        <authorList>
            <person name="Gallardo-Escarate C."/>
        </authorList>
    </citation>
    <scope>NUCLEOTIDE SEQUENCE [LARGE SCALE GENOMIC DNA]</scope>
</reference>
<dbReference type="GO" id="GO:0005634">
    <property type="term" value="C:nucleus"/>
    <property type="evidence" value="ECO:0007669"/>
    <property type="project" value="TreeGrafter"/>
</dbReference>
<dbReference type="Proteomes" id="UP000595437">
    <property type="component" value="Chromosome 8"/>
</dbReference>
<dbReference type="PANTHER" id="PTHR24403">
    <property type="entry name" value="ZINC FINGER PROTEIN"/>
    <property type="match status" value="1"/>
</dbReference>
<protein>
    <recommendedName>
        <fullName evidence="7">C2H2-type domain-containing protein</fullName>
    </recommendedName>
</protein>
<keyword evidence="3 5" id="KW-0863">Zinc-finger</keyword>
<feature type="domain" description="C2H2-type" evidence="7">
    <location>
        <begin position="37"/>
        <end position="60"/>
    </location>
</feature>
<evidence type="ECO:0000256" key="5">
    <source>
        <dbReference type="PROSITE-ProRule" id="PRU00042"/>
    </source>
</evidence>
<dbReference type="SMART" id="SM00355">
    <property type="entry name" value="ZnF_C2H2"/>
    <property type="match status" value="3"/>
</dbReference>
<keyword evidence="9" id="KW-1185">Reference proteome</keyword>
<dbReference type="InterPro" id="IPR036236">
    <property type="entry name" value="Znf_C2H2_sf"/>
</dbReference>
<feature type="region of interest" description="Disordered" evidence="6">
    <location>
        <begin position="69"/>
        <end position="109"/>
    </location>
</feature>
<evidence type="ECO:0000256" key="1">
    <source>
        <dbReference type="ARBA" id="ARBA00022723"/>
    </source>
</evidence>
<dbReference type="GO" id="GO:0045944">
    <property type="term" value="P:positive regulation of transcription by RNA polymerase II"/>
    <property type="evidence" value="ECO:0007669"/>
    <property type="project" value="TreeGrafter"/>
</dbReference>
<dbReference type="PANTHER" id="PTHR24403:SF67">
    <property type="entry name" value="FI01116P-RELATED"/>
    <property type="match status" value="1"/>
</dbReference>
<keyword evidence="4" id="KW-0862">Zinc</keyword>
<dbReference type="Gene3D" id="3.30.160.60">
    <property type="entry name" value="Classic Zinc Finger"/>
    <property type="match status" value="2"/>
</dbReference>
<dbReference type="InterPro" id="IPR050688">
    <property type="entry name" value="Zinc_finger/UBP_domain"/>
</dbReference>
<keyword evidence="2" id="KW-0677">Repeat</keyword>
<evidence type="ECO:0000313" key="8">
    <source>
        <dbReference type="EMBL" id="QQP51368.1"/>
    </source>
</evidence>
<accession>A0A7T8K9R0</accession>
<gene>
    <name evidence="8" type="ORF">FKW44_012707</name>
</gene>
<dbReference type="InterPro" id="IPR013087">
    <property type="entry name" value="Znf_C2H2_type"/>
</dbReference>
<evidence type="ECO:0000256" key="3">
    <source>
        <dbReference type="ARBA" id="ARBA00022771"/>
    </source>
</evidence>
<dbReference type="AlphaFoldDB" id="A0A7T8K9R0"/>
<evidence type="ECO:0000256" key="6">
    <source>
        <dbReference type="SAM" id="MobiDB-lite"/>
    </source>
</evidence>
<evidence type="ECO:0000313" key="9">
    <source>
        <dbReference type="Proteomes" id="UP000595437"/>
    </source>
</evidence>